<protein>
    <submittedName>
        <fullName evidence="2">Transposase DDE domain protein</fullName>
    </submittedName>
</protein>
<dbReference type="GO" id="GO:0006313">
    <property type="term" value="P:DNA transposition"/>
    <property type="evidence" value="ECO:0007669"/>
    <property type="project" value="InterPro"/>
</dbReference>
<accession>A0A5C5XJ89</accession>
<dbReference type="Proteomes" id="UP000316095">
    <property type="component" value="Unassembled WGS sequence"/>
</dbReference>
<dbReference type="Pfam" id="PF01609">
    <property type="entry name" value="DDE_Tnp_1"/>
    <property type="match status" value="1"/>
</dbReference>
<evidence type="ECO:0000313" key="3">
    <source>
        <dbReference type="Proteomes" id="UP000316095"/>
    </source>
</evidence>
<gene>
    <name evidence="2" type="ORF">Pan54_36300</name>
</gene>
<comment type="caution">
    <text evidence="2">The sequence shown here is derived from an EMBL/GenBank/DDBJ whole genome shotgun (WGS) entry which is preliminary data.</text>
</comment>
<dbReference type="NCBIfam" id="NF033580">
    <property type="entry name" value="transpos_IS5_3"/>
    <property type="match status" value="1"/>
</dbReference>
<dbReference type="EMBL" id="SJPG01000001">
    <property type="protein sequence ID" value="TWT62884.1"/>
    <property type="molecule type" value="Genomic_DNA"/>
</dbReference>
<organism evidence="2 3">
    <name type="scientific">Rubinisphaera italica</name>
    <dbReference type="NCBI Taxonomy" id="2527969"/>
    <lineage>
        <taxon>Bacteria</taxon>
        <taxon>Pseudomonadati</taxon>
        <taxon>Planctomycetota</taxon>
        <taxon>Planctomycetia</taxon>
        <taxon>Planctomycetales</taxon>
        <taxon>Planctomycetaceae</taxon>
        <taxon>Rubinisphaera</taxon>
    </lineage>
</organism>
<reference evidence="2 3" key="1">
    <citation type="submission" date="2019-02" db="EMBL/GenBank/DDBJ databases">
        <title>Deep-cultivation of Planctomycetes and their phenomic and genomic characterization uncovers novel biology.</title>
        <authorList>
            <person name="Wiegand S."/>
            <person name="Jogler M."/>
            <person name="Boedeker C."/>
            <person name="Pinto D."/>
            <person name="Vollmers J."/>
            <person name="Rivas-Marin E."/>
            <person name="Kohn T."/>
            <person name="Peeters S.H."/>
            <person name="Heuer A."/>
            <person name="Rast P."/>
            <person name="Oberbeckmann S."/>
            <person name="Bunk B."/>
            <person name="Jeske O."/>
            <person name="Meyerdierks A."/>
            <person name="Storesund J.E."/>
            <person name="Kallscheuer N."/>
            <person name="Luecker S."/>
            <person name="Lage O.M."/>
            <person name="Pohl T."/>
            <person name="Merkel B.J."/>
            <person name="Hornburger P."/>
            <person name="Mueller R.-W."/>
            <person name="Bruemmer F."/>
            <person name="Labrenz M."/>
            <person name="Spormann A.M."/>
            <person name="Op Den Camp H."/>
            <person name="Overmann J."/>
            <person name="Amann R."/>
            <person name="Jetten M.S.M."/>
            <person name="Mascher T."/>
            <person name="Medema M.H."/>
            <person name="Devos D.P."/>
            <person name="Kaster A.-K."/>
            <person name="Ovreas L."/>
            <person name="Rohde M."/>
            <person name="Galperin M.Y."/>
            <person name="Jogler C."/>
        </authorList>
    </citation>
    <scope>NUCLEOTIDE SEQUENCE [LARGE SCALE GENOMIC DNA]</scope>
    <source>
        <strain evidence="2 3">Pan54</strain>
    </source>
</reference>
<keyword evidence="3" id="KW-1185">Reference proteome</keyword>
<feature type="domain" description="Transposase IS4-like" evidence="1">
    <location>
        <begin position="35"/>
        <end position="175"/>
    </location>
</feature>
<evidence type="ECO:0000259" key="1">
    <source>
        <dbReference type="Pfam" id="PF01609"/>
    </source>
</evidence>
<sequence>MVYQLFYRWRQSGLWEKIHTALRTKVRKQAGKKPTPSAAIIDSQSVKTTHIAGSERGYDAGKKTKGRKRYVIVDTLGMILAVVVHAADEQDYNGAPLMLSALREKMRRLKVIFADAIYGYKNLPEFTKSTLGFDIQIAKRPADQPRGQFPIQKKRWIVERTFAWLGLYRRYSKDYELNPETCVALIQISMILLMLKRLQIFQVSQTSF</sequence>
<proteinExistence type="predicted"/>
<dbReference type="GO" id="GO:0003677">
    <property type="term" value="F:DNA binding"/>
    <property type="evidence" value="ECO:0007669"/>
    <property type="project" value="InterPro"/>
</dbReference>
<name>A0A5C5XJ89_9PLAN</name>
<evidence type="ECO:0000313" key="2">
    <source>
        <dbReference type="EMBL" id="TWT62884.1"/>
    </source>
</evidence>
<dbReference type="PANTHER" id="PTHR30007">
    <property type="entry name" value="PHP DOMAIN PROTEIN"/>
    <property type="match status" value="1"/>
</dbReference>
<dbReference type="AlphaFoldDB" id="A0A5C5XJ89"/>
<dbReference type="InterPro" id="IPR002559">
    <property type="entry name" value="Transposase_11"/>
</dbReference>
<dbReference type="GO" id="GO:0004803">
    <property type="term" value="F:transposase activity"/>
    <property type="evidence" value="ECO:0007669"/>
    <property type="project" value="InterPro"/>
</dbReference>
<dbReference type="PANTHER" id="PTHR30007:SF0">
    <property type="entry name" value="TRANSPOSASE"/>
    <property type="match status" value="1"/>
</dbReference>